<dbReference type="FunFam" id="3.10.20.370:FF:000001">
    <property type="entry name" value="Retrovirus-related Pol polyprotein from transposon 17.6-like protein"/>
    <property type="match status" value="1"/>
</dbReference>
<organism evidence="9 10">
    <name type="scientific">Trifolium medium</name>
    <dbReference type="NCBI Taxonomy" id="97028"/>
    <lineage>
        <taxon>Eukaryota</taxon>
        <taxon>Viridiplantae</taxon>
        <taxon>Streptophyta</taxon>
        <taxon>Embryophyta</taxon>
        <taxon>Tracheophyta</taxon>
        <taxon>Spermatophyta</taxon>
        <taxon>Magnoliopsida</taxon>
        <taxon>eudicotyledons</taxon>
        <taxon>Gunneridae</taxon>
        <taxon>Pentapetalae</taxon>
        <taxon>rosids</taxon>
        <taxon>fabids</taxon>
        <taxon>Fabales</taxon>
        <taxon>Fabaceae</taxon>
        <taxon>Papilionoideae</taxon>
        <taxon>50 kb inversion clade</taxon>
        <taxon>NPAAA clade</taxon>
        <taxon>Hologalegina</taxon>
        <taxon>IRL clade</taxon>
        <taxon>Trifolieae</taxon>
        <taxon>Trifolium</taxon>
    </lineage>
</organism>
<dbReference type="FunFam" id="3.30.70.270:FF:000020">
    <property type="entry name" value="Transposon Tf2-6 polyprotein-like Protein"/>
    <property type="match status" value="1"/>
</dbReference>
<keyword evidence="2" id="KW-0808">Transferase</keyword>
<keyword evidence="1" id="KW-0645">Protease</keyword>
<comment type="caution">
    <text evidence="9">The sequence shown here is derived from an EMBL/GenBank/DDBJ whole genome shotgun (WGS) entry which is preliminary data.</text>
</comment>
<evidence type="ECO:0000256" key="5">
    <source>
        <dbReference type="ARBA" id="ARBA00022759"/>
    </source>
</evidence>
<dbReference type="FunFam" id="3.10.10.10:FF:000007">
    <property type="entry name" value="Retrovirus-related Pol polyprotein from transposon 17.6-like Protein"/>
    <property type="match status" value="1"/>
</dbReference>
<keyword evidence="7" id="KW-0695">RNA-directed DNA polymerase</keyword>
<dbReference type="Pfam" id="PF00078">
    <property type="entry name" value="RVT_1"/>
    <property type="match status" value="1"/>
</dbReference>
<feature type="domain" description="Reverse transcriptase" evidence="8">
    <location>
        <begin position="1"/>
        <end position="127"/>
    </location>
</feature>
<name>A0A392N2K2_9FABA</name>
<dbReference type="InterPro" id="IPR000477">
    <property type="entry name" value="RT_dom"/>
</dbReference>
<dbReference type="PROSITE" id="PS50878">
    <property type="entry name" value="RT_POL"/>
    <property type="match status" value="1"/>
</dbReference>
<dbReference type="Gene3D" id="3.10.20.370">
    <property type="match status" value="1"/>
</dbReference>
<dbReference type="CDD" id="cd09274">
    <property type="entry name" value="RNase_HI_RT_Ty3"/>
    <property type="match status" value="1"/>
</dbReference>
<accession>A0A392N2K2</accession>
<evidence type="ECO:0000256" key="3">
    <source>
        <dbReference type="ARBA" id="ARBA00022695"/>
    </source>
</evidence>
<keyword evidence="3" id="KW-0548">Nucleotidyltransferase</keyword>
<reference evidence="9 10" key="1">
    <citation type="journal article" date="2018" name="Front. Plant Sci.">
        <title>Red Clover (Trifolium pratense) and Zigzag Clover (T. medium) - A Picture of Genomic Similarities and Differences.</title>
        <authorList>
            <person name="Dluhosova J."/>
            <person name="Istvanek J."/>
            <person name="Nedelnik J."/>
            <person name="Repkova J."/>
        </authorList>
    </citation>
    <scope>NUCLEOTIDE SEQUENCE [LARGE SCALE GENOMIC DNA]</scope>
    <source>
        <strain evidence="10">cv. 10/8</strain>
        <tissue evidence="9">Leaf</tissue>
    </source>
</reference>
<dbReference type="GO" id="GO:0008233">
    <property type="term" value="F:peptidase activity"/>
    <property type="evidence" value="ECO:0007669"/>
    <property type="project" value="UniProtKB-KW"/>
</dbReference>
<proteinExistence type="predicted"/>
<dbReference type="Pfam" id="PF17917">
    <property type="entry name" value="RT_RNaseH"/>
    <property type="match status" value="1"/>
</dbReference>
<dbReference type="PANTHER" id="PTHR37984:SF5">
    <property type="entry name" value="PROTEIN NYNRIN-LIKE"/>
    <property type="match status" value="1"/>
</dbReference>
<evidence type="ECO:0000256" key="4">
    <source>
        <dbReference type="ARBA" id="ARBA00022722"/>
    </source>
</evidence>
<dbReference type="EMBL" id="LXQA010024375">
    <property type="protein sequence ID" value="MCH93198.1"/>
    <property type="molecule type" value="Genomic_DNA"/>
</dbReference>
<dbReference type="GO" id="GO:0004519">
    <property type="term" value="F:endonuclease activity"/>
    <property type="evidence" value="ECO:0007669"/>
    <property type="project" value="UniProtKB-KW"/>
</dbReference>
<dbReference type="InterPro" id="IPR043502">
    <property type="entry name" value="DNA/RNA_pol_sf"/>
</dbReference>
<dbReference type="InterPro" id="IPR043128">
    <property type="entry name" value="Rev_trsase/Diguanyl_cyclase"/>
</dbReference>
<dbReference type="Gene3D" id="3.30.70.270">
    <property type="match status" value="2"/>
</dbReference>
<evidence type="ECO:0000259" key="8">
    <source>
        <dbReference type="PROSITE" id="PS50878"/>
    </source>
</evidence>
<dbReference type="InterPro" id="IPR041373">
    <property type="entry name" value="RT_RNaseH"/>
</dbReference>
<keyword evidence="5" id="KW-0255">Endonuclease</keyword>
<evidence type="ECO:0000256" key="1">
    <source>
        <dbReference type="ARBA" id="ARBA00022670"/>
    </source>
</evidence>
<dbReference type="InterPro" id="IPR050951">
    <property type="entry name" value="Retrovirus_Pol_polyprotein"/>
</dbReference>
<keyword evidence="4" id="KW-0540">Nuclease</keyword>
<dbReference type="Gene3D" id="3.10.10.10">
    <property type="entry name" value="HIV Type 1 Reverse Transcriptase, subunit A, domain 1"/>
    <property type="match status" value="1"/>
</dbReference>
<dbReference type="GO" id="GO:0006508">
    <property type="term" value="P:proteolysis"/>
    <property type="evidence" value="ECO:0007669"/>
    <property type="project" value="UniProtKB-KW"/>
</dbReference>
<evidence type="ECO:0000256" key="2">
    <source>
        <dbReference type="ARBA" id="ARBA00022679"/>
    </source>
</evidence>
<evidence type="ECO:0000313" key="10">
    <source>
        <dbReference type="Proteomes" id="UP000265520"/>
    </source>
</evidence>
<dbReference type="AlphaFoldDB" id="A0A392N2K2"/>
<dbReference type="GO" id="GO:0003964">
    <property type="term" value="F:RNA-directed DNA polymerase activity"/>
    <property type="evidence" value="ECO:0007669"/>
    <property type="project" value="UniProtKB-KW"/>
</dbReference>
<dbReference type="PANTHER" id="PTHR37984">
    <property type="entry name" value="PROTEIN CBG26694"/>
    <property type="match status" value="1"/>
</dbReference>
<dbReference type="SUPFAM" id="SSF56672">
    <property type="entry name" value="DNA/RNA polymerases"/>
    <property type="match status" value="1"/>
</dbReference>
<keyword evidence="6" id="KW-0378">Hydrolase</keyword>
<dbReference type="CDD" id="cd01647">
    <property type="entry name" value="RT_LTR"/>
    <property type="match status" value="1"/>
</dbReference>
<keyword evidence="10" id="KW-1185">Reference proteome</keyword>
<evidence type="ECO:0000256" key="6">
    <source>
        <dbReference type="ARBA" id="ARBA00022801"/>
    </source>
</evidence>
<protein>
    <submittedName>
        <fullName evidence="9">Retrotransposon protein</fullName>
    </submittedName>
</protein>
<evidence type="ECO:0000256" key="7">
    <source>
        <dbReference type="ARBA" id="ARBA00022918"/>
    </source>
</evidence>
<evidence type="ECO:0000313" key="9">
    <source>
        <dbReference type="EMBL" id="MCH93198.1"/>
    </source>
</evidence>
<dbReference type="Proteomes" id="UP000265520">
    <property type="component" value="Unassembled WGS sequence"/>
</dbReference>
<sequence length="366" mass="42663">MDQLVGACVFSKIDLRSGYHQIRVKAEDIPKTAFRTRYGHYEYSVMPFGVTNAPGVFMEYMNRIFHSYLDKFVVVFIDDILVYSKTEEEHAEHLRIVLRTLQEKKLYAKLSKCEFWLKEVSFLGHVISSGGIAVDPSKVDAVMKWGTPESVFEIRSFLGLAGYYRRFIEGFSKLALPLTRLTRKDQPFVWDSLCEKSFQELKKRLTSAPILILPKPNEPFVVYCDASLMGLGGVLMQNGQVVAYASRQLKVHEKNYPTHDLELAAVVFTLKIWRHYLFGSRFEVFSDHKSLKYLFDQKELNMRQRRWLEFLKDYDFELSYHPGKANVVADALSRKSLHMSSLMMRELDLIEGFRDLSWFVKQLQEV</sequence>